<organism evidence="1 2">
    <name type="scientific">Gemmobacter denitrificans</name>
    <dbReference type="NCBI Taxonomy" id="3123040"/>
    <lineage>
        <taxon>Bacteria</taxon>
        <taxon>Pseudomonadati</taxon>
        <taxon>Pseudomonadota</taxon>
        <taxon>Alphaproteobacteria</taxon>
        <taxon>Rhodobacterales</taxon>
        <taxon>Paracoccaceae</taxon>
        <taxon>Gemmobacter</taxon>
    </lineage>
</organism>
<keyword evidence="2" id="KW-1185">Reference proteome</keyword>
<dbReference type="EMBL" id="JBALHR010000017">
    <property type="protein sequence ID" value="MEH7830116.1"/>
    <property type="molecule type" value="Genomic_DNA"/>
</dbReference>
<gene>
    <name evidence="1" type="ORF">V6590_18350</name>
</gene>
<sequence length="376" mass="41992">MSDAVKEALVSDHATLSESLLARRYFAKFDRILPHLARVAAELESEGRLTRLEARVLAGYVQKLAASFRALSHKYLMTGRVDGTLPGAPSFDRHESGFPVAQELMVMAVDAAQADKHLAGMASEPELKDRMIRQIVGDLSVPTKLQFALSQRLYYESLLAGGQFLARNDVDGQWVADKGDRRQFLLHWAVYDTQSNLPVVYLMDVEDGGKRPLPSDDRRWPEVRAHLMAQAVSGLKLLTIAQGFDIDFPDLHPKRLRRITLGPMHSHSFTRQSGPIAQVLESAMAPPGEDWALVWTVEDLVAEREEPVKDGWFSTVARQIWQLHPMIGADTGTSRIERMIVLPERPYQAMAELNPPGFADLRKFVVGAGGRLLPVR</sequence>
<dbReference type="Proteomes" id="UP001431963">
    <property type="component" value="Unassembled WGS sequence"/>
</dbReference>
<comment type="caution">
    <text evidence="1">The sequence shown here is derived from an EMBL/GenBank/DDBJ whole genome shotgun (WGS) entry which is preliminary data.</text>
</comment>
<name>A0ABU8BZI9_9RHOB</name>
<reference evidence="1" key="1">
    <citation type="submission" date="2024-02" db="EMBL/GenBank/DDBJ databases">
        <title>Genome sequences of strain Gemmobacter sp. JM10B15.</title>
        <authorList>
            <person name="Zhang M."/>
        </authorList>
    </citation>
    <scope>NUCLEOTIDE SEQUENCE</scope>
    <source>
        <strain evidence="1">JM10B15</strain>
    </source>
</reference>
<proteinExistence type="predicted"/>
<evidence type="ECO:0000313" key="2">
    <source>
        <dbReference type="Proteomes" id="UP001431963"/>
    </source>
</evidence>
<dbReference type="RefSeq" id="WP_335425148.1">
    <property type="nucleotide sequence ID" value="NZ_JBALHR010000017.1"/>
</dbReference>
<evidence type="ECO:0000313" key="1">
    <source>
        <dbReference type="EMBL" id="MEH7830116.1"/>
    </source>
</evidence>
<protein>
    <submittedName>
        <fullName evidence="1">Uncharacterized protein</fullName>
    </submittedName>
</protein>
<accession>A0ABU8BZI9</accession>